<keyword evidence="3" id="KW-1185">Reference proteome</keyword>
<name>A0ABV6R8M7_9MICO</name>
<gene>
    <name evidence="2" type="ORF">ACFFF6_02045</name>
</gene>
<sequence>MATTTARRRLRTITTALGAALLAPALITGPAQAAGTQEEQPFGGNVSYAWEIPGAPASGMTSLTMPMTIHEDSARIDGTYVAAQYNFTGQEHVGYMGLQPREDTPDGTPRLHGVFSSFIPGTTSTDPNCSDGADGGAGVSCANDFDAVPGRTYEVEVRRSGKDTWTGTVVDPVQGKRFHIGTYTLPAGSGKLVNKQVGFVENYWNHSRTCEGIQRIDTTVGRPRTGGLQGRADSPREYGECVDQAGYSAAVVDGTVHITRGWL</sequence>
<dbReference type="Pfam" id="PF11958">
    <property type="entry name" value="DUF3472"/>
    <property type="match status" value="1"/>
</dbReference>
<proteinExistence type="predicted"/>
<evidence type="ECO:0000313" key="3">
    <source>
        <dbReference type="Proteomes" id="UP001589793"/>
    </source>
</evidence>
<dbReference type="RefSeq" id="WP_376977748.1">
    <property type="nucleotide sequence ID" value="NZ_JBHLSV010000002.1"/>
</dbReference>
<accession>A0ABV6R8M7</accession>
<organism evidence="2 3">
    <name type="scientific">Brachybacterium hainanense</name>
    <dbReference type="NCBI Taxonomy" id="1541174"/>
    <lineage>
        <taxon>Bacteria</taxon>
        <taxon>Bacillati</taxon>
        <taxon>Actinomycetota</taxon>
        <taxon>Actinomycetes</taxon>
        <taxon>Micrococcales</taxon>
        <taxon>Dermabacteraceae</taxon>
        <taxon>Brachybacterium</taxon>
    </lineage>
</organism>
<dbReference type="PROSITE" id="PS51318">
    <property type="entry name" value="TAT"/>
    <property type="match status" value="1"/>
</dbReference>
<reference evidence="2 3" key="1">
    <citation type="submission" date="2024-09" db="EMBL/GenBank/DDBJ databases">
        <authorList>
            <person name="Sun Q."/>
            <person name="Mori K."/>
        </authorList>
    </citation>
    <scope>NUCLEOTIDE SEQUENCE [LARGE SCALE GENOMIC DNA]</scope>
    <source>
        <strain evidence="2 3">CICC 10874</strain>
    </source>
</reference>
<keyword evidence="1" id="KW-0732">Signal</keyword>
<dbReference type="InterPro" id="IPR006311">
    <property type="entry name" value="TAT_signal"/>
</dbReference>
<feature type="chain" id="PRO_5047066649" evidence="1">
    <location>
        <begin position="34"/>
        <end position="263"/>
    </location>
</feature>
<evidence type="ECO:0000313" key="2">
    <source>
        <dbReference type="EMBL" id="MFC0672732.1"/>
    </source>
</evidence>
<evidence type="ECO:0000256" key="1">
    <source>
        <dbReference type="SAM" id="SignalP"/>
    </source>
</evidence>
<feature type="signal peptide" evidence="1">
    <location>
        <begin position="1"/>
        <end position="33"/>
    </location>
</feature>
<dbReference type="Proteomes" id="UP001589793">
    <property type="component" value="Unassembled WGS sequence"/>
</dbReference>
<protein>
    <submittedName>
        <fullName evidence="2">DUF3472 domain-containing protein</fullName>
    </submittedName>
</protein>
<dbReference type="InterPro" id="IPR021862">
    <property type="entry name" value="DUF3472"/>
</dbReference>
<dbReference type="EMBL" id="JBHLSV010000002">
    <property type="protein sequence ID" value="MFC0672732.1"/>
    <property type="molecule type" value="Genomic_DNA"/>
</dbReference>
<comment type="caution">
    <text evidence="2">The sequence shown here is derived from an EMBL/GenBank/DDBJ whole genome shotgun (WGS) entry which is preliminary data.</text>
</comment>